<comment type="similarity">
    <text evidence="1 4">Belongs to the ketopantoate reductase family.</text>
</comment>
<evidence type="ECO:0000259" key="5">
    <source>
        <dbReference type="Pfam" id="PF02558"/>
    </source>
</evidence>
<dbReference type="InterPro" id="IPR036291">
    <property type="entry name" value="NAD(P)-bd_dom_sf"/>
</dbReference>
<dbReference type="Gene3D" id="1.10.1040.10">
    <property type="entry name" value="N-(1-d-carboxylethyl)-l-norvaline Dehydrogenase, domain 2"/>
    <property type="match status" value="1"/>
</dbReference>
<accession>A0AAU7W552</accession>
<dbReference type="InterPro" id="IPR013752">
    <property type="entry name" value="KPA_reductase"/>
</dbReference>
<dbReference type="EMBL" id="CP158374">
    <property type="protein sequence ID" value="XBX81062.1"/>
    <property type="molecule type" value="Genomic_DNA"/>
</dbReference>
<evidence type="ECO:0000256" key="2">
    <source>
        <dbReference type="ARBA" id="ARBA00022857"/>
    </source>
</evidence>
<feature type="domain" description="Ketopantoate reductase C-terminal" evidence="6">
    <location>
        <begin position="173"/>
        <end position="314"/>
    </location>
</feature>
<evidence type="ECO:0000256" key="1">
    <source>
        <dbReference type="ARBA" id="ARBA00007870"/>
    </source>
</evidence>
<dbReference type="InterPro" id="IPR013328">
    <property type="entry name" value="6PGD_dom2"/>
</dbReference>
<feature type="domain" description="Ketopantoate reductase N-terminal" evidence="5">
    <location>
        <begin position="3"/>
        <end position="147"/>
    </location>
</feature>
<dbReference type="Pfam" id="PF02558">
    <property type="entry name" value="ApbA"/>
    <property type="match status" value="1"/>
</dbReference>
<dbReference type="GO" id="GO:0015940">
    <property type="term" value="P:pantothenate biosynthetic process"/>
    <property type="evidence" value="ECO:0007669"/>
    <property type="project" value="UniProtKB-KW"/>
</dbReference>
<dbReference type="SUPFAM" id="SSF48179">
    <property type="entry name" value="6-phosphogluconate dehydrogenase C-terminal domain-like"/>
    <property type="match status" value="1"/>
</dbReference>
<proteinExistence type="inferred from homology"/>
<dbReference type="EC" id="1.1.1.169" evidence="4"/>
<keyword evidence="4" id="KW-0566">Pantothenate biosynthesis</keyword>
<evidence type="ECO:0000259" key="6">
    <source>
        <dbReference type="Pfam" id="PF08546"/>
    </source>
</evidence>
<comment type="pathway">
    <text evidence="4">Cofactor biosynthesis; (R)-pantothenate biosynthesis; (R)-pantoate from 3-methyl-2-oxobutanoate: step 2/2.</text>
</comment>
<dbReference type="RefSeq" id="WP_350347086.1">
    <property type="nucleotide sequence ID" value="NZ_CP158374.1"/>
</dbReference>
<dbReference type="Gene3D" id="3.40.50.720">
    <property type="entry name" value="NAD(P)-binding Rossmann-like Domain"/>
    <property type="match status" value="1"/>
</dbReference>
<dbReference type="NCBIfam" id="TIGR00745">
    <property type="entry name" value="apbA_panE"/>
    <property type="match status" value="1"/>
</dbReference>
<name>A0AAU7W552_9MICO</name>
<dbReference type="InterPro" id="IPR013332">
    <property type="entry name" value="KPR_N"/>
</dbReference>
<dbReference type="InterPro" id="IPR003710">
    <property type="entry name" value="ApbA"/>
</dbReference>
<sequence>MQIGIIGAGALGGTFAALLARAGHDVEVTARGAGLRAILGNGIRLTGGYGQTRARVRAGERLSRRPDLVLLCTKAQDAAAALEDHRELIDGVDVVVVQNGLDGVETAAHLLPHSTCVGLLSMIAANYTEPGVVRVTATAASYLGRGDGPADATSRRLAALLSEAVPVVAIASFRGAQWTKLVVNMLNAVPAIVGRSVQEVIADRELRRVVTASMRECARTGIARGARFGALNGLGDRRLRLFARLPLALGQVLPWMMARRMGEVPNLGSTQQSVRRGQETEVDFLNGAVVREAAAAGLEAPVNRALTALVHEVERGGFLDRERVLRAVDV</sequence>
<dbReference type="PANTHER" id="PTHR21708">
    <property type="entry name" value="PROBABLE 2-DEHYDROPANTOATE 2-REDUCTASE"/>
    <property type="match status" value="1"/>
</dbReference>
<dbReference type="InterPro" id="IPR051402">
    <property type="entry name" value="KPR-Related"/>
</dbReference>
<comment type="catalytic activity">
    <reaction evidence="4">
        <text>(R)-pantoate + NADP(+) = 2-dehydropantoate + NADPH + H(+)</text>
        <dbReference type="Rhea" id="RHEA:16233"/>
        <dbReference type="ChEBI" id="CHEBI:11561"/>
        <dbReference type="ChEBI" id="CHEBI:15378"/>
        <dbReference type="ChEBI" id="CHEBI:15980"/>
        <dbReference type="ChEBI" id="CHEBI:57783"/>
        <dbReference type="ChEBI" id="CHEBI:58349"/>
        <dbReference type="EC" id="1.1.1.169"/>
    </reaction>
</comment>
<dbReference type="SUPFAM" id="SSF51735">
    <property type="entry name" value="NAD(P)-binding Rossmann-fold domains"/>
    <property type="match status" value="1"/>
</dbReference>
<evidence type="ECO:0000256" key="3">
    <source>
        <dbReference type="ARBA" id="ARBA00023002"/>
    </source>
</evidence>
<dbReference type="GO" id="GO:0008677">
    <property type="term" value="F:2-dehydropantoate 2-reductase activity"/>
    <property type="evidence" value="ECO:0007669"/>
    <property type="project" value="UniProtKB-EC"/>
</dbReference>
<comment type="function">
    <text evidence="4">Catalyzes the NADPH-dependent reduction of ketopantoate into pantoic acid.</text>
</comment>
<reference evidence="7" key="1">
    <citation type="submission" date="2024-05" db="EMBL/GenBank/DDBJ databases">
        <authorList>
            <person name="Yu L."/>
        </authorList>
    </citation>
    <scope>NUCLEOTIDE SEQUENCE</scope>
    <source>
        <strain evidence="7">G08B096</strain>
    </source>
</reference>
<organism evidence="7">
    <name type="scientific">Agromyces sp. G08B096</name>
    <dbReference type="NCBI Taxonomy" id="3156399"/>
    <lineage>
        <taxon>Bacteria</taxon>
        <taxon>Bacillati</taxon>
        <taxon>Actinomycetota</taxon>
        <taxon>Actinomycetes</taxon>
        <taxon>Micrococcales</taxon>
        <taxon>Microbacteriaceae</taxon>
        <taxon>Agromyces</taxon>
    </lineage>
</organism>
<dbReference type="Pfam" id="PF08546">
    <property type="entry name" value="ApbA_C"/>
    <property type="match status" value="1"/>
</dbReference>
<keyword evidence="3 4" id="KW-0560">Oxidoreductase</keyword>
<dbReference type="AlphaFoldDB" id="A0AAU7W552"/>
<dbReference type="InterPro" id="IPR008927">
    <property type="entry name" value="6-PGluconate_DH-like_C_sf"/>
</dbReference>
<evidence type="ECO:0000313" key="7">
    <source>
        <dbReference type="EMBL" id="XBX81062.1"/>
    </source>
</evidence>
<dbReference type="GO" id="GO:0005737">
    <property type="term" value="C:cytoplasm"/>
    <property type="evidence" value="ECO:0007669"/>
    <property type="project" value="TreeGrafter"/>
</dbReference>
<gene>
    <name evidence="7" type="ORF">ABIQ69_10600</name>
</gene>
<dbReference type="PANTHER" id="PTHR21708:SF26">
    <property type="entry name" value="2-DEHYDROPANTOATE 2-REDUCTASE"/>
    <property type="match status" value="1"/>
</dbReference>
<keyword evidence="2 4" id="KW-0521">NADP</keyword>
<protein>
    <recommendedName>
        <fullName evidence="4">2-dehydropantoate 2-reductase</fullName>
        <ecNumber evidence="4">1.1.1.169</ecNumber>
    </recommendedName>
    <alternativeName>
        <fullName evidence="4">Ketopantoate reductase</fullName>
    </alternativeName>
</protein>
<evidence type="ECO:0000256" key="4">
    <source>
        <dbReference type="RuleBase" id="RU362068"/>
    </source>
</evidence>